<proteinExistence type="predicted"/>
<feature type="non-terminal residue" evidence="2">
    <location>
        <position position="181"/>
    </location>
</feature>
<organism evidence="2 3">
    <name type="scientific">Diploptera punctata</name>
    <name type="common">Pacific beetle cockroach</name>
    <dbReference type="NCBI Taxonomy" id="6984"/>
    <lineage>
        <taxon>Eukaryota</taxon>
        <taxon>Metazoa</taxon>
        <taxon>Ecdysozoa</taxon>
        <taxon>Arthropoda</taxon>
        <taxon>Hexapoda</taxon>
        <taxon>Insecta</taxon>
        <taxon>Pterygota</taxon>
        <taxon>Neoptera</taxon>
        <taxon>Polyneoptera</taxon>
        <taxon>Dictyoptera</taxon>
        <taxon>Blattodea</taxon>
        <taxon>Blaberoidea</taxon>
        <taxon>Blaberidae</taxon>
        <taxon>Diplopterinae</taxon>
        <taxon>Diploptera</taxon>
    </lineage>
</organism>
<dbReference type="Proteomes" id="UP001233999">
    <property type="component" value="Unassembled WGS sequence"/>
</dbReference>
<evidence type="ECO:0000256" key="1">
    <source>
        <dbReference type="SAM" id="MobiDB-lite"/>
    </source>
</evidence>
<reference evidence="2" key="2">
    <citation type="submission" date="2023-05" db="EMBL/GenBank/DDBJ databases">
        <authorList>
            <person name="Fouks B."/>
        </authorList>
    </citation>
    <scope>NUCLEOTIDE SEQUENCE</scope>
    <source>
        <strain evidence="2">Stay&amp;Tobe</strain>
        <tissue evidence="2">Testes</tissue>
    </source>
</reference>
<keyword evidence="3" id="KW-1185">Reference proteome</keyword>
<accession>A0AAD8E9W3</accession>
<gene>
    <name evidence="2" type="ORF">L9F63_022968</name>
</gene>
<evidence type="ECO:0000313" key="2">
    <source>
        <dbReference type="EMBL" id="KAJ9582685.1"/>
    </source>
</evidence>
<dbReference type="AlphaFoldDB" id="A0AAD8E9W3"/>
<feature type="non-terminal residue" evidence="2">
    <location>
        <position position="1"/>
    </location>
</feature>
<feature type="compositionally biased region" description="Polar residues" evidence="1">
    <location>
        <begin position="35"/>
        <end position="54"/>
    </location>
</feature>
<feature type="region of interest" description="Disordered" evidence="1">
    <location>
        <begin position="14"/>
        <end position="71"/>
    </location>
</feature>
<sequence>EYTKITTPRQDVLFKKGYLGRKRPTAAPPAETTASNSNPDVANGNLSTEGNVDQNGEVMENDQTSSEMMSPVEEPPQYVYATNGYVDQTGAPPPSLYYINGSGYELYDPYSGNVTVVVGPAPHYGGPGGGPPVLAAVPCQPLPLQPLEWFNPAFLPYVTAPCHNGLATARERRKRYSTDSQ</sequence>
<dbReference type="EMBL" id="JASPKZ010007766">
    <property type="protein sequence ID" value="KAJ9582685.1"/>
    <property type="molecule type" value="Genomic_DNA"/>
</dbReference>
<protein>
    <submittedName>
        <fullName evidence="2">Uncharacterized protein</fullName>
    </submittedName>
</protein>
<comment type="caution">
    <text evidence="2">The sequence shown here is derived from an EMBL/GenBank/DDBJ whole genome shotgun (WGS) entry which is preliminary data.</text>
</comment>
<reference evidence="2" key="1">
    <citation type="journal article" date="2023" name="IScience">
        <title>Live-bearing cockroach genome reveals convergent evolutionary mechanisms linked to viviparity in insects and beyond.</title>
        <authorList>
            <person name="Fouks B."/>
            <person name="Harrison M.C."/>
            <person name="Mikhailova A.A."/>
            <person name="Marchal E."/>
            <person name="English S."/>
            <person name="Carruthers M."/>
            <person name="Jennings E.C."/>
            <person name="Chiamaka E.L."/>
            <person name="Frigard R.A."/>
            <person name="Pippel M."/>
            <person name="Attardo G.M."/>
            <person name="Benoit J.B."/>
            <person name="Bornberg-Bauer E."/>
            <person name="Tobe S.S."/>
        </authorList>
    </citation>
    <scope>NUCLEOTIDE SEQUENCE</scope>
    <source>
        <strain evidence="2">Stay&amp;Tobe</strain>
    </source>
</reference>
<name>A0AAD8E9W3_DIPPU</name>
<evidence type="ECO:0000313" key="3">
    <source>
        <dbReference type="Proteomes" id="UP001233999"/>
    </source>
</evidence>